<evidence type="ECO:0000259" key="12">
    <source>
        <dbReference type="Pfam" id="PF16507"/>
    </source>
</evidence>
<dbReference type="Pfam" id="PF11919">
    <property type="entry name" value="PSME4_C"/>
    <property type="match status" value="1"/>
</dbReference>
<keyword evidence="4" id="KW-0963">Cytoplasm</keyword>
<evidence type="ECO:0000256" key="10">
    <source>
        <dbReference type="SAM" id="MobiDB-lite"/>
    </source>
</evidence>
<dbReference type="InterPro" id="IPR021133">
    <property type="entry name" value="HEAT_type_2"/>
</dbReference>
<evidence type="ECO:0000256" key="8">
    <source>
        <dbReference type="ARBA" id="ARBA00023242"/>
    </source>
</evidence>
<evidence type="ECO:0000256" key="3">
    <source>
        <dbReference type="ARBA" id="ARBA00005739"/>
    </source>
</evidence>
<protein>
    <recommendedName>
        <fullName evidence="17">ARM repeat-containing protein</fullName>
    </recommendedName>
</protein>
<evidence type="ECO:0000313" key="16">
    <source>
        <dbReference type="Proteomes" id="UP000095009"/>
    </source>
</evidence>
<name>A0A1E3PRX0_9ASCO</name>
<dbReference type="GO" id="GO:0070628">
    <property type="term" value="F:proteasome binding"/>
    <property type="evidence" value="ECO:0007669"/>
    <property type="project" value="InterPro"/>
</dbReference>
<feature type="domain" description="Proteasome activator Blm10 middle HEAT repeats region" evidence="12">
    <location>
        <begin position="388"/>
        <end position="915"/>
    </location>
</feature>
<reference evidence="15 16" key="1">
    <citation type="journal article" date="2016" name="Proc. Natl. Acad. Sci. U.S.A.">
        <title>Comparative genomics of biotechnologically important yeasts.</title>
        <authorList>
            <person name="Riley R."/>
            <person name="Haridas S."/>
            <person name="Wolfe K.H."/>
            <person name="Lopes M.R."/>
            <person name="Hittinger C.T."/>
            <person name="Goeker M."/>
            <person name="Salamov A.A."/>
            <person name="Wisecaver J.H."/>
            <person name="Long T.M."/>
            <person name="Calvey C.H."/>
            <person name="Aerts A.L."/>
            <person name="Barry K.W."/>
            <person name="Choi C."/>
            <person name="Clum A."/>
            <person name="Coughlan A.Y."/>
            <person name="Deshpande S."/>
            <person name="Douglass A.P."/>
            <person name="Hanson S.J."/>
            <person name="Klenk H.-P."/>
            <person name="LaButti K.M."/>
            <person name="Lapidus A."/>
            <person name="Lindquist E.A."/>
            <person name="Lipzen A.M."/>
            <person name="Meier-Kolthoff J.P."/>
            <person name="Ohm R.A."/>
            <person name="Otillar R.P."/>
            <person name="Pangilinan J.L."/>
            <person name="Peng Y."/>
            <person name="Rokas A."/>
            <person name="Rosa C.A."/>
            <person name="Scheuner C."/>
            <person name="Sibirny A.A."/>
            <person name="Slot J.C."/>
            <person name="Stielow J.B."/>
            <person name="Sun H."/>
            <person name="Kurtzman C.P."/>
            <person name="Blackwell M."/>
            <person name="Grigoriev I.V."/>
            <person name="Jeffries T.W."/>
        </authorList>
    </citation>
    <scope>NUCLEOTIDE SEQUENCE [LARGE SCALE GENOMIC DNA]</scope>
    <source>
        <strain evidence="15 16">DSM 6958</strain>
    </source>
</reference>
<evidence type="ECO:0000256" key="1">
    <source>
        <dbReference type="ARBA" id="ARBA00004324"/>
    </source>
</evidence>
<comment type="similarity">
    <text evidence="3">Belongs to the BLM10 family.</text>
</comment>
<dbReference type="GO" id="GO:0016607">
    <property type="term" value="C:nuclear speck"/>
    <property type="evidence" value="ECO:0007669"/>
    <property type="project" value="UniProtKB-SubCell"/>
</dbReference>
<evidence type="ECO:0000259" key="14">
    <source>
        <dbReference type="Pfam" id="PF23096"/>
    </source>
</evidence>
<dbReference type="STRING" id="857566.A0A1E3PRX0"/>
<feature type="compositionally biased region" description="Low complexity" evidence="10">
    <location>
        <begin position="957"/>
        <end position="967"/>
    </location>
</feature>
<dbReference type="GO" id="GO:0010499">
    <property type="term" value="P:proteasomal ubiquitin-independent protein catabolic process"/>
    <property type="evidence" value="ECO:0007669"/>
    <property type="project" value="TreeGrafter"/>
</dbReference>
<evidence type="ECO:0008006" key="17">
    <source>
        <dbReference type="Google" id="ProtNLM"/>
    </source>
</evidence>
<evidence type="ECO:0000256" key="6">
    <source>
        <dbReference type="ARBA" id="ARBA00022763"/>
    </source>
</evidence>
<dbReference type="PANTHER" id="PTHR32170:SF3">
    <property type="entry name" value="PROTEASOME ACTIVATOR COMPLEX SUBUNIT 4"/>
    <property type="match status" value="1"/>
</dbReference>
<dbReference type="PANTHER" id="PTHR32170">
    <property type="entry name" value="PROTEASOME ACTIVATOR COMPLEX SUBUNIT 4"/>
    <property type="match status" value="1"/>
</dbReference>
<evidence type="ECO:0000313" key="15">
    <source>
        <dbReference type="EMBL" id="ODQ68185.1"/>
    </source>
</evidence>
<gene>
    <name evidence="15" type="ORF">NADFUDRAFT_81220</name>
</gene>
<dbReference type="Gene3D" id="1.10.287.2210">
    <property type="match status" value="1"/>
</dbReference>
<evidence type="ECO:0000256" key="9">
    <source>
        <dbReference type="PROSITE-ProRule" id="PRU00103"/>
    </source>
</evidence>
<dbReference type="InterPro" id="IPR011989">
    <property type="entry name" value="ARM-like"/>
</dbReference>
<feature type="compositionally biased region" description="Acidic residues" evidence="10">
    <location>
        <begin position="944"/>
        <end position="956"/>
    </location>
</feature>
<dbReference type="GO" id="GO:0006281">
    <property type="term" value="P:DNA repair"/>
    <property type="evidence" value="ECO:0007669"/>
    <property type="project" value="UniProtKB-KW"/>
</dbReference>
<feature type="region of interest" description="Disordered" evidence="10">
    <location>
        <begin position="917"/>
        <end position="983"/>
    </location>
</feature>
<dbReference type="EMBL" id="KV454406">
    <property type="protein sequence ID" value="ODQ68185.1"/>
    <property type="molecule type" value="Genomic_DNA"/>
</dbReference>
<dbReference type="GO" id="GO:0016504">
    <property type="term" value="F:peptidase activator activity"/>
    <property type="evidence" value="ECO:0007669"/>
    <property type="project" value="InterPro"/>
</dbReference>
<dbReference type="InterPro" id="IPR032372">
    <property type="entry name" value="Blm10_N"/>
</dbReference>
<dbReference type="OrthoDB" id="17907at2759"/>
<proteinExistence type="inferred from homology"/>
<accession>A0A1E3PRX0</accession>
<dbReference type="InterPro" id="IPR055455">
    <property type="entry name" value="HEAT_PSME4"/>
</dbReference>
<feature type="domain" description="Proteasome activator complex subunit 4 C-terminal" evidence="11">
    <location>
        <begin position="1968"/>
        <end position="2056"/>
    </location>
</feature>
<evidence type="ECO:0000256" key="2">
    <source>
        <dbReference type="ARBA" id="ARBA00004496"/>
    </source>
</evidence>
<keyword evidence="5" id="KW-0677">Repeat</keyword>
<feature type="repeat" description="HEAT" evidence="9">
    <location>
        <begin position="1890"/>
        <end position="1928"/>
    </location>
</feature>
<evidence type="ECO:0000259" key="11">
    <source>
        <dbReference type="Pfam" id="PF11919"/>
    </source>
</evidence>
<keyword evidence="8" id="KW-0539">Nucleus</keyword>
<keyword evidence="7" id="KW-0234">DNA repair</keyword>
<dbReference type="Pfam" id="PF16547">
    <property type="entry name" value="BLM10_N"/>
    <property type="match status" value="1"/>
</dbReference>
<dbReference type="InterPro" id="IPR035309">
    <property type="entry name" value="PSME4"/>
</dbReference>
<feature type="domain" description="Proteasome activator complex subunit 4-like HEAT repeat-like" evidence="14">
    <location>
        <begin position="1434"/>
        <end position="1645"/>
    </location>
</feature>
<keyword evidence="6" id="KW-0227">DNA damage</keyword>
<evidence type="ECO:0000256" key="5">
    <source>
        <dbReference type="ARBA" id="ARBA00022737"/>
    </source>
</evidence>
<sequence>MIQTPISSSAPPATDTTISSEITRTRPRTYPYFSCLPYATETFAERLAHLDHILVQLYTAINGQDMIASQGSGTAGSSISHWTRELRGWIELKFEMPLAQRRRLVRVYVELSLAGCDSGIGERAVNMVVLLTKDPDLLKYHDCNNDNDSNDKSESNHVFNDIESGPFYIDHRPIIKEMIKQAIPQSQVNPSTVFDKPFSLMSKLALAIRPFFRPNITHEILEEVLPNFTIAKATISHNTISLLSIVLPVVPTTTGQSIDRDILDPQSLLPPLFHLWQQQLRSSLYDYQMLDLVSRYTTDCIKSPLITLSSTGIFTPWQLNFIFSQMLKLLAIPVSNVGSPYVSNSSETVDIFNDKDRKNKPPRSMARLIVNSINGEQALATGGILEKLENLIQSIETFFHPSNNGPWSRNITILINMLVDYFLVRWNRQINGESRIPADRKLTPEIRDRFVLALRDVTFLGIHSKNSIAVHYSLSALQGLAHLSPDLIIPLVLKEVYPSLQGLVETHRTMSALKAISCLTRIIARTPRYRIHLTTLLTLTLPGIDANDLGKTLYSLTFIQTVALNIPFHDLSEDAGGAGLAHEYISADVANLETYNGDFSTLLLIEPDVLEVICRSSTAGFSEFIYSFLGRLFTLLENLPDPSASKSRDLPEAHVVNVLPPTLTALLGAVSPELYQLITHKFIDFVQNHVIYPATDAMAHICGCLVKGNPALTIPQILPAVMGAIKQEVLENGAGSTRSSSEILPRDRGLIWYLSILNMSVVYGNDTILAFRDELRDLTFFLRDNCKGALYQICNLVHHIIISLVSITIIDYSILKPEDRQLTSEGKHRVTLANWSEKHDPQELKINWYLPTRNGVEFAVDLFKRHVQLSIDSLRELITIKETDSTEKGSATDFSDSVTRHVTYMRVACSAIALLVDPNNAGGKPDSPRTPRSNLAKRVLPEPSTDDLMDIDDGTDDISSQSSMSSSENDEDGVDGHDMDSDDDESIEYELLGGFADVDGSNFEDDYDFDNDVSEMKKLRDYPSGWFFANMTPESREADPLYQSIHHLRTEIALILHGVHEYLSSNRENDISSFKTVLSGYKSWFADVGIERTAKHADILLSLYAYDIKNFKVSGLRKDYPRSVLIRRANVYHNERIIHNSGPRALTNFDRMLIADVLKSSVSIYPDIRRAGQLSLESIVKVALRARPLILPWVLKDIQSSLEKSDYLQAESGLRVINLRVIMTGLKKDYKYIVQYANILTLSIKADNEKLNLIAHGLANSLTSILRLPANKCFMNMATFDLIKPADMTGIADKISKINHKRNIKRIFAENCLYKLEAQLRTNSTDAHWKVAAINASLLISVNTSIGFNTPSQTMRVLALGTLEAHPSVKSIFTHGIFRLCFKIFGNAINDYDYEKMFKGDDLSVDYKYVSTKPIEGKNGFENYTSVFLAEMAKQSKYDYFIDKGRSFGWLCWPEKMFVEKVVYENPMKLNENDQLALKALGEAATPEWFEKNINFLLLEGKSEEDYFSHTNALFFAIMLRLMEMNFIATELEVFLALVEKAFKPDDNQSHRCVSELCAAILLSVKFSSQTNSDRKIQFVTDLFKRVVNESLSPQNLEYWKTFIFWSLQLIDYRRILPIIKFLTSFKLSAGSNAAFKESARLQLTKFVLRSVGWNYNQSNLGEILDDLWGNIDHNYQGVRDEIGRTLMIIYKSQNYMGFCSVGDFLEKNIRVGDLGVSTSQMEESLMARIVDAFDRLESWRKREITQLTSPSSSASLSSMNSVSAATLFDSSSSSYLSGAKTLLVWLDEMFKNSYASSLIPLFSKTIIPMLLNLLNIRDDPEITLNSVLIFRQLGNIPCPPEYLQSLIDTIVEIGIKSTTWHQRMSILSFVQALFFRQLFMVTEDQRTSLIDCVTQMLNDSQLEVRENAATTLSGMIRCIPQSHRAQLIQKLEKQFSQALVTKLPARNNGATPASKKLAATEFNTIIIKRHAAVLGLGSLIHAFPYQSPPPKWVPKILAILARKAANDPGMVGKSVKTVLGEFKKVRHDTWHIDSREFTQEELDDLEGVLWKNYFV</sequence>
<dbReference type="InterPro" id="IPR032430">
    <property type="entry name" value="Blm10_mid"/>
</dbReference>
<dbReference type="Pfam" id="PF23096">
    <property type="entry name" value="HEAT_PSME4"/>
    <property type="match status" value="1"/>
</dbReference>
<evidence type="ECO:0000256" key="7">
    <source>
        <dbReference type="ARBA" id="ARBA00023204"/>
    </source>
</evidence>
<feature type="domain" description="Proteasome activator Blm10 N-terminal" evidence="13">
    <location>
        <begin position="22"/>
        <end position="66"/>
    </location>
</feature>
<evidence type="ECO:0000256" key="4">
    <source>
        <dbReference type="ARBA" id="ARBA00022490"/>
    </source>
</evidence>
<dbReference type="Proteomes" id="UP000095009">
    <property type="component" value="Unassembled WGS sequence"/>
</dbReference>
<dbReference type="PROSITE" id="PS50077">
    <property type="entry name" value="HEAT_REPEAT"/>
    <property type="match status" value="1"/>
</dbReference>
<dbReference type="SUPFAM" id="SSF48371">
    <property type="entry name" value="ARM repeat"/>
    <property type="match status" value="2"/>
</dbReference>
<dbReference type="Gene3D" id="1.25.10.10">
    <property type="entry name" value="Leucine-rich Repeat Variant"/>
    <property type="match status" value="1"/>
</dbReference>
<keyword evidence="16" id="KW-1185">Reference proteome</keyword>
<organism evidence="15 16">
    <name type="scientific">Nadsonia fulvescens var. elongata DSM 6958</name>
    <dbReference type="NCBI Taxonomy" id="857566"/>
    <lineage>
        <taxon>Eukaryota</taxon>
        <taxon>Fungi</taxon>
        <taxon>Dikarya</taxon>
        <taxon>Ascomycota</taxon>
        <taxon>Saccharomycotina</taxon>
        <taxon>Dipodascomycetes</taxon>
        <taxon>Dipodascales</taxon>
        <taxon>Dipodascales incertae sedis</taxon>
        <taxon>Nadsonia</taxon>
    </lineage>
</organism>
<dbReference type="Pfam" id="PF16507">
    <property type="entry name" value="HEAT_PSME4_mid"/>
    <property type="match status" value="1"/>
</dbReference>
<evidence type="ECO:0000259" key="13">
    <source>
        <dbReference type="Pfam" id="PF16547"/>
    </source>
</evidence>
<comment type="subcellular location">
    <subcellularLocation>
        <location evidence="2">Cytoplasm</location>
    </subcellularLocation>
    <subcellularLocation>
        <location evidence="1">Nucleus speckle</location>
    </subcellularLocation>
</comment>
<dbReference type="GO" id="GO:0005829">
    <property type="term" value="C:cytosol"/>
    <property type="evidence" value="ECO:0007669"/>
    <property type="project" value="TreeGrafter"/>
</dbReference>
<dbReference type="InterPro" id="IPR016024">
    <property type="entry name" value="ARM-type_fold"/>
</dbReference>
<dbReference type="InterPro" id="IPR021843">
    <property type="entry name" value="PSME4_C"/>
</dbReference>